<dbReference type="EMBL" id="MLCB01000126">
    <property type="protein sequence ID" value="OJI93969.1"/>
    <property type="molecule type" value="Genomic_DNA"/>
</dbReference>
<dbReference type="Gene3D" id="3.90.79.10">
    <property type="entry name" value="Nucleoside Triphosphate Pyrophosphohydrolase"/>
    <property type="match status" value="1"/>
</dbReference>
<evidence type="ECO:0000313" key="7">
    <source>
        <dbReference type="Proteomes" id="UP000184514"/>
    </source>
</evidence>
<organism evidence="6 7">
    <name type="scientific">Planktotalea frisia</name>
    <dbReference type="NCBI Taxonomy" id="696762"/>
    <lineage>
        <taxon>Bacteria</taxon>
        <taxon>Pseudomonadati</taxon>
        <taxon>Pseudomonadota</taxon>
        <taxon>Alphaproteobacteria</taxon>
        <taxon>Rhodobacterales</taxon>
        <taxon>Paracoccaceae</taxon>
        <taxon>Planktotalea</taxon>
    </lineage>
</organism>
<feature type="domain" description="Nudix hydrolase" evidence="5">
    <location>
        <begin position="20"/>
        <end position="152"/>
    </location>
</feature>
<dbReference type="CDD" id="cd04666">
    <property type="entry name" value="NUDIX_DIPP2_like_Nudt4"/>
    <property type="match status" value="1"/>
</dbReference>
<dbReference type="Pfam" id="PF00293">
    <property type="entry name" value="NUDIX"/>
    <property type="match status" value="1"/>
</dbReference>
<name>A0A1L9NXI4_9RHOB</name>
<dbReference type="GO" id="GO:0000298">
    <property type="term" value="F:endopolyphosphatase activity"/>
    <property type="evidence" value="ECO:0007669"/>
    <property type="project" value="TreeGrafter"/>
</dbReference>
<keyword evidence="7" id="KW-1185">Reference proteome</keyword>
<comment type="cofactor">
    <cofactor evidence="1">
        <name>Mg(2+)</name>
        <dbReference type="ChEBI" id="CHEBI:18420"/>
    </cofactor>
</comment>
<dbReference type="GO" id="GO:0005737">
    <property type="term" value="C:cytoplasm"/>
    <property type="evidence" value="ECO:0007669"/>
    <property type="project" value="TreeGrafter"/>
</dbReference>
<evidence type="ECO:0000259" key="5">
    <source>
        <dbReference type="PROSITE" id="PS51462"/>
    </source>
</evidence>
<keyword evidence="2" id="KW-0479">Metal-binding</keyword>
<evidence type="ECO:0000256" key="2">
    <source>
        <dbReference type="ARBA" id="ARBA00022723"/>
    </source>
</evidence>
<dbReference type="Proteomes" id="UP000184514">
    <property type="component" value="Unassembled WGS sequence"/>
</dbReference>
<dbReference type="GO" id="GO:0071543">
    <property type="term" value="P:diphosphoinositol polyphosphate metabolic process"/>
    <property type="evidence" value="ECO:0007669"/>
    <property type="project" value="TreeGrafter"/>
</dbReference>
<evidence type="ECO:0000256" key="4">
    <source>
        <dbReference type="ARBA" id="ARBA00022842"/>
    </source>
</evidence>
<dbReference type="PROSITE" id="PS51462">
    <property type="entry name" value="NUDIX"/>
    <property type="match status" value="1"/>
</dbReference>
<dbReference type="InterPro" id="IPR000086">
    <property type="entry name" value="NUDIX_hydrolase_dom"/>
</dbReference>
<dbReference type="RefSeq" id="WP_072630434.1">
    <property type="nucleotide sequence ID" value="NZ_JABBAN010000203.1"/>
</dbReference>
<reference evidence="6 7" key="1">
    <citation type="submission" date="2016-10" db="EMBL/GenBank/DDBJ databases">
        <title>Genome sequence of Planktotalea frisia SH6-1.</title>
        <authorList>
            <person name="Poehlein A."/>
            <person name="Bakenhus I."/>
            <person name="Voget S."/>
            <person name="Brinkhoff T."/>
            <person name="Simon M."/>
        </authorList>
    </citation>
    <scope>NUCLEOTIDE SEQUENCE [LARGE SCALE GENOMIC DNA]</scope>
    <source>
        <strain evidence="6 7">SH6-1</strain>
    </source>
</reference>
<dbReference type="GO" id="GO:0034432">
    <property type="term" value="F:bis(5'-adenosyl)-pentaphosphatase activity"/>
    <property type="evidence" value="ECO:0007669"/>
    <property type="project" value="TreeGrafter"/>
</dbReference>
<gene>
    <name evidence="6" type="ORF">PFRI_18700</name>
</gene>
<dbReference type="GO" id="GO:0008486">
    <property type="term" value="F:diphosphoinositol-polyphosphate diphosphatase activity"/>
    <property type="evidence" value="ECO:0007669"/>
    <property type="project" value="TreeGrafter"/>
</dbReference>
<protein>
    <submittedName>
        <fullName evidence="6">NUDIX domain protein</fullName>
    </submittedName>
</protein>
<keyword evidence="3" id="KW-0378">Hydrolase</keyword>
<dbReference type="GO" id="GO:1901911">
    <property type="term" value="P:adenosine 5'-(hexahydrogen pentaphosphate) catabolic process"/>
    <property type="evidence" value="ECO:0007669"/>
    <property type="project" value="TreeGrafter"/>
</dbReference>
<comment type="caution">
    <text evidence="6">The sequence shown here is derived from an EMBL/GenBank/DDBJ whole genome shotgun (WGS) entry which is preliminary data.</text>
</comment>
<accession>A0A1L9NXI4</accession>
<dbReference type="GO" id="GO:1901907">
    <property type="term" value="P:diadenosine pentaphosphate catabolic process"/>
    <property type="evidence" value="ECO:0007669"/>
    <property type="project" value="TreeGrafter"/>
</dbReference>
<dbReference type="GO" id="GO:0034431">
    <property type="term" value="F:bis(5'-adenosyl)-hexaphosphatase activity"/>
    <property type="evidence" value="ECO:0007669"/>
    <property type="project" value="TreeGrafter"/>
</dbReference>
<dbReference type="STRING" id="696762.PFRI_18700"/>
<dbReference type="OrthoDB" id="7066910at2"/>
<dbReference type="InterPro" id="IPR047198">
    <property type="entry name" value="DDP-like_NUDIX"/>
</dbReference>
<proteinExistence type="predicted"/>
<dbReference type="InterPro" id="IPR015797">
    <property type="entry name" value="NUDIX_hydrolase-like_dom_sf"/>
</dbReference>
<evidence type="ECO:0000256" key="3">
    <source>
        <dbReference type="ARBA" id="ARBA00022801"/>
    </source>
</evidence>
<evidence type="ECO:0000256" key="1">
    <source>
        <dbReference type="ARBA" id="ARBA00001946"/>
    </source>
</evidence>
<dbReference type="AlphaFoldDB" id="A0A1L9NXI4"/>
<dbReference type="SUPFAM" id="SSF55811">
    <property type="entry name" value="Nudix"/>
    <property type="match status" value="1"/>
</dbReference>
<evidence type="ECO:0000313" key="6">
    <source>
        <dbReference type="EMBL" id="OJI93969.1"/>
    </source>
</evidence>
<dbReference type="PANTHER" id="PTHR12629:SF0">
    <property type="entry name" value="DIPHOSPHOINOSITOL-POLYPHOSPHATE DIPHOSPHATASE"/>
    <property type="match status" value="1"/>
</dbReference>
<sequence length="152" mass="16909">MVGLLKKAWQEVVKPLVQRPDRVQVAAICYQGTGADRKVLMITSRETKRWIVPKGWPIDGLDAKAAAAQEAWEEAGVKVANISPEPLGTYDYDKRMDGGGVVSCATQVYALEVDHLEDDFPEAAERTRKWVNPKQAAEMVDEPGLQDILKQF</sequence>
<dbReference type="PANTHER" id="PTHR12629">
    <property type="entry name" value="DIPHOSPHOINOSITOL POLYPHOSPHATE PHOSPHOHYDROLASE"/>
    <property type="match status" value="1"/>
</dbReference>
<keyword evidence="4" id="KW-0460">Magnesium</keyword>
<dbReference type="GO" id="GO:0046872">
    <property type="term" value="F:metal ion binding"/>
    <property type="evidence" value="ECO:0007669"/>
    <property type="project" value="UniProtKB-KW"/>
</dbReference>
<dbReference type="GO" id="GO:1901909">
    <property type="term" value="P:diadenosine hexaphosphate catabolic process"/>
    <property type="evidence" value="ECO:0007669"/>
    <property type="project" value="TreeGrafter"/>
</dbReference>